<dbReference type="GO" id="GO:0016787">
    <property type="term" value="F:hydrolase activity"/>
    <property type="evidence" value="ECO:0007669"/>
    <property type="project" value="UniProtKB-KW"/>
</dbReference>
<feature type="domain" description="Carboxylesterase type B" evidence="4">
    <location>
        <begin position="36"/>
        <end position="550"/>
    </location>
</feature>
<evidence type="ECO:0000256" key="1">
    <source>
        <dbReference type="ARBA" id="ARBA00005964"/>
    </source>
</evidence>
<dbReference type="Gene3D" id="3.40.50.1820">
    <property type="entry name" value="alpha/beta hydrolase"/>
    <property type="match status" value="1"/>
</dbReference>
<dbReference type="AlphaFoldDB" id="A0A8J9WCM7"/>
<keyword evidence="6" id="KW-1185">Reference proteome</keyword>
<dbReference type="PROSITE" id="PS00122">
    <property type="entry name" value="CARBOXYLESTERASE_B_1"/>
    <property type="match status" value="1"/>
</dbReference>
<dbReference type="InterPro" id="IPR019826">
    <property type="entry name" value="Carboxylesterase_B_AS"/>
</dbReference>
<dbReference type="EC" id="3.1.1.-" evidence="3"/>
<dbReference type="FunFam" id="3.40.50.1820:FF:000127">
    <property type="entry name" value="Thyroglobulin"/>
    <property type="match status" value="1"/>
</dbReference>
<proteinExistence type="inferred from homology"/>
<gene>
    <name evidence="5" type="primary">NLGN4X</name>
    <name evidence="5" type="ORF">BLAG_LOCUS1009</name>
</gene>
<accession>A0A8J9WCM7</accession>
<dbReference type="InterPro" id="IPR002018">
    <property type="entry name" value="CarbesteraseB"/>
</dbReference>
<reference evidence="5" key="1">
    <citation type="submission" date="2022-01" db="EMBL/GenBank/DDBJ databases">
        <authorList>
            <person name="Braso-Vives M."/>
        </authorList>
    </citation>
    <scope>NUCLEOTIDE SEQUENCE</scope>
</reference>
<dbReference type="Proteomes" id="UP000838412">
    <property type="component" value="Chromosome 1"/>
</dbReference>
<evidence type="ECO:0000256" key="2">
    <source>
        <dbReference type="ARBA" id="ARBA00022801"/>
    </source>
</evidence>
<evidence type="ECO:0000259" key="4">
    <source>
        <dbReference type="Pfam" id="PF00135"/>
    </source>
</evidence>
<evidence type="ECO:0000313" key="6">
    <source>
        <dbReference type="Proteomes" id="UP000838412"/>
    </source>
</evidence>
<keyword evidence="2 3" id="KW-0378">Hydrolase</keyword>
<organism evidence="5 6">
    <name type="scientific">Branchiostoma lanceolatum</name>
    <name type="common">Common lancelet</name>
    <name type="synonym">Amphioxus lanceolatum</name>
    <dbReference type="NCBI Taxonomy" id="7740"/>
    <lineage>
        <taxon>Eukaryota</taxon>
        <taxon>Metazoa</taxon>
        <taxon>Chordata</taxon>
        <taxon>Cephalochordata</taxon>
        <taxon>Leptocardii</taxon>
        <taxon>Amphioxiformes</taxon>
        <taxon>Branchiostomatidae</taxon>
        <taxon>Branchiostoma</taxon>
    </lineage>
</organism>
<dbReference type="PANTHER" id="PTHR43903">
    <property type="entry name" value="NEUROLIGIN"/>
    <property type="match status" value="1"/>
</dbReference>
<sequence>MFDGDMALNVDTLFRWHVLQILLVICCMVINGQAVDVSTTLGPIRGFATALDDGTVLNTFLGVPFAAAPTGNLRFRPTQPHEAWTDVYDATRFGPACLQYPATSGAGSYDPSLNDIDVSEDCLNLNVYAPQMSDDDPLLPVMLYIHGGAHLNGANKLHDGSLLAQKDVVVVITNYRLGALGFFSTGDSSAPGNYGLLDQLEAMKWVRANIRAFGGSPDRVTIFGESSGAASTSLHLLSPLSRDYFQQAILQSGASTSPWAVLLPEYEPRKYTEELAKQMGCSTQSSQELVDCLREKTAEEVGSADVGKPPAMLTVAWAPVVDGPGGFLPARPWDLVDRGQFNKRVRLMAGCTTDERSGDLASIPGVENGVSRDLVIDLLVDFVERYPRNKGFISDALLHGYTDYEAIDDPVTNRDNYIQFLSDYRYVAPVEKVLLTMSAGGVATYKYSFGYQPIPDTYPEWRGVPHAAELRFLFNMPSRFVNGAPTAADLDIADKMITMWTNFARTGNPTPSPIDGVTWQPFTNETRAHLMIDSPLTNGQFLQTRRMELWNDVIRNMAETDTCDNGGVASNGNTVSVVSAMVMIVSILLLAT</sequence>
<name>A0A8J9WCM7_BRALA</name>
<dbReference type="InterPro" id="IPR029058">
    <property type="entry name" value="AB_hydrolase_fold"/>
</dbReference>
<dbReference type="SUPFAM" id="SSF53474">
    <property type="entry name" value="alpha/beta-Hydrolases"/>
    <property type="match status" value="1"/>
</dbReference>
<dbReference type="EMBL" id="OV696686">
    <property type="protein sequence ID" value="CAH1230221.1"/>
    <property type="molecule type" value="Genomic_DNA"/>
</dbReference>
<protein>
    <recommendedName>
        <fullName evidence="3">Carboxylic ester hydrolase</fullName>
        <ecNumber evidence="3">3.1.1.-</ecNumber>
    </recommendedName>
</protein>
<comment type="similarity">
    <text evidence="1 3">Belongs to the type-B carboxylesterase/lipase family.</text>
</comment>
<dbReference type="OrthoDB" id="408631at2759"/>
<evidence type="ECO:0000313" key="5">
    <source>
        <dbReference type="EMBL" id="CAH1230221.1"/>
    </source>
</evidence>
<dbReference type="InterPro" id="IPR051093">
    <property type="entry name" value="Neuroligin/BSAL"/>
</dbReference>
<evidence type="ECO:0000256" key="3">
    <source>
        <dbReference type="RuleBase" id="RU361235"/>
    </source>
</evidence>
<dbReference type="Pfam" id="PF00135">
    <property type="entry name" value="COesterase"/>
    <property type="match status" value="1"/>
</dbReference>